<organism evidence="1 2">
    <name type="scientific">Aphanomyces astaci</name>
    <name type="common">Crayfish plague agent</name>
    <dbReference type="NCBI Taxonomy" id="112090"/>
    <lineage>
        <taxon>Eukaryota</taxon>
        <taxon>Sar</taxon>
        <taxon>Stramenopiles</taxon>
        <taxon>Oomycota</taxon>
        <taxon>Saprolegniomycetes</taxon>
        <taxon>Saprolegniales</taxon>
        <taxon>Verrucalvaceae</taxon>
        <taxon>Aphanomyces</taxon>
    </lineage>
</organism>
<accession>A0A6A4YWR3</accession>
<gene>
    <name evidence="1" type="ORF">AaE_015595</name>
</gene>
<dbReference type="Proteomes" id="UP000469452">
    <property type="component" value="Unassembled WGS sequence"/>
</dbReference>
<proteinExistence type="predicted"/>
<name>A0A6A4YWR3_APHAT</name>
<reference evidence="1 2" key="1">
    <citation type="submission" date="2019-06" db="EMBL/GenBank/DDBJ databases">
        <title>Genomics analysis of Aphanomyces spp. identifies a new class of oomycete effector associated with host adaptation.</title>
        <authorList>
            <person name="Gaulin E."/>
        </authorList>
    </citation>
    <scope>NUCLEOTIDE SEQUENCE [LARGE SCALE GENOMIC DNA]</scope>
    <source>
        <strain evidence="1 2">E</strain>
    </source>
</reference>
<sequence length="220" mass="24712">TRHHYDNKWTLAKKSESGQRLVYYFGRYCFGLQKKTLQPWKCADHATFLRGLGRLAMQNRDTFIKALMEAQDFDACDATERLPPHMVPSDINPLVDPPSPETAYFVPDERAVRSEKAKVPSVVLQEAVPAADVDIVAWAKSDGGLSEVHPKAIQTWQADNHAVLLQGVPKKLMQRKGIVDVFATAMDETNKFIASNEPVLVFPDVVDEELQHDTLDQVNV</sequence>
<evidence type="ECO:0000313" key="2">
    <source>
        <dbReference type="Proteomes" id="UP000469452"/>
    </source>
</evidence>
<dbReference type="AlphaFoldDB" id="A0A6A4YWR3"/>
<feature type="non-terminal residue" evidence="1">
    <location>
        <position position="1"/>
    </location>
</feature>
<comment type="caution">
    <text evidence="1">The sequence shown here is derived from an EMBL/GenBank/DDBJ whole genome shotgun (WGS) entry which is preliminary data.</text>
</comment>
<dbReference type="EMBL" id="VJMI01020932">
    <property type="protein sequence ID" value="KAF0703009.1"/>
    <property type="molecule type" value="Genomic_DNA"/>
</dbReference>
<evidence type="ECO:0000313" key="1">
    <source>
        <dbReference type="EMBL" id="KAF0703009.1"/>
    </source>
</evidence>
<protein>
    <submittedName>
        <fullName evidence="1">Uncharacterized protein</fullName>
    </submittedName>
</protein>